<dbReference type="PROSITE" id="PS51257">
    <property type="entry name" value="PROKAR_LIPOPROTEIN"/>
    <property type="match status" value="1"/>
</dbReference>
<dbReference type="GeneID" id="40317088"/>
<dbReference type="GO" id="GO:0008270">
    <property type="term" value="F:zinc ion binding"/>
    <property type="evidence" value="ECO:0007669"/>
    <property type="project" value="UniProtKB-KW"/>
</dbReference>
<evidence type="ECO:0000256" key="9">
    <source>
        <dbReference type="SAM" id="MobiDB-lite"/>
    </source>
</evidence>
<comment type="caution">
    <text evidence="11">The sequence shown here is derived from an EMBL/GenBank/DDBJ whole genome shotgun (WGS) entry which is preliminary data.</text>
</comment>
<sequence length="196" mass="21103">MDPPEKEKPLACLPSSDSLSSPKGLASNAGSFSSCGDPGKTDKCEDTFVVGEYHLSSCPICLERFTLDNPAIVFVCGHGFHLQCLESWRQRASICPVCMKPMLGEGIPMLSARDTRRRRRYKGVNSTGLTADAAESGSVHGVCDEPTVGDPMMAPPRCAPPREAEQMANNHRNGGVTWSVLAALSFLSRWCSRGGE</sequence>
<dbReference type="PROSITE" id="PS50089">
    <property type="entry name" value="ZF_RING_2"/>
    <property type="match status" value="1"/>
</dbReference>
<reference evidence="11 12" key="1">
    <citation type="journal article" date="2018" name="BMC Genomics">
        <title>Genomic comparison of Trypanosoma conorhini and Trypanosoma rangeli to Trypanosoma cruzi strains of high and low virulence.</title>
        <authorList>
            <person name="Bradwell K.R."/>
            <person name="Koparde V.N."/>
            <person name="Matveyev A.V."/>
            <person name="Serrano M.G."/>
            <person name="Alves J.M."/>
            <person name="Parikh H."/>
            <person name="Huang B."/>
            <person name="Lee V."/>
            <person name="Espinosa-Alvarez O."/>
            <person name="Ortiz P.A."/>
            <person name="Costa-Martins A.G."/>
            <person name="Teixeira M.M."/>
            <person name="Buck G.A."/>
        </authorList>
    </citation>
    <scope>NUCLEOTIDE SEQUENCE [LARGE SCALE GENOMIC DNA]</scope>
    <source>
        <strain evidence="11 12">025E</strain>
    </source>
</reference>
<dbReference type="Pfam" id="PF13639">
    <property type="entry name" value="zf-RING_2"/>
    <property type="match status" value="1"/>
</dbReference>
<dbReference type="AlphaFoldDB" id="A0A422PV94"/>
<dbReference type="SUPFAM" id="SSF57850">
    <property type="entry name" value="RING/U-box"/>
    <property type="match status" value="1"/>
</dbReference>
<dbReference type="EMBL" id="MKKU01000156">
    <property type="protein sequence ID" value="RNF21427.1"/>
    <property type="molecule type" value="Genomic_DNA"/>
</dbReference>
<evidence type="ECO:0000256" key="3">
    <source>
        <dbReference type="ARBA" id="ARBA00022679"/>
    </source>
</evidence>
<organism evidence="11 12">
    <name type="scientific">Trypanosoma conorhini</name>
    <dbReference type="NCBI Taxonomy" id="83891"/>
    <lineage>
        <taxon>Eukaryota</taxon>
        <taxon>Discoba</taxon>
        <taxon>Euglenozoa</taxon>
        <taxon>Kinetoplastea</taxon>
        <taxon>Metakinetoplastina</taxon>
        <taxon>Trypanosomatida</taxon>
        <taxon>Trypanosomatidae</taxon>
        <taxon>Trypanosoma</taxon>
    </lineage>
</organism>
<protein>
    <recommendedName>
        <fullName evidence="2">RING-type E3 ubiquitin transferase</fullName>
        <ecNumber evidence="2">2.3.2.27</ecNumber>
    </recommendedName>
</protein>
<keyword evidence="3" id="KW-0808">Transferase</keyword>
<name>A0A422PV94_9TRYP</name>
<evidence type="ECO:0000256" key="8">
    <source>
        <dbReference type="PROSITE-ProRule" id="PRU00175"/>
    </source>
</evidence>
<evidence type="ECO:0000256" key="1">
    <source>
        <dbReference type="ARBA" id="ARBA00000900"/>
    </source>
</evidence>
<evidence type="ECO:0000256" key="5">
    <source>
        <dbReference type="ARBA" id="ARBA00022771"/>
    </source>
</evidence>
<dbReference type="SMART" id="SM00184">
    <property type="entry name" value="RING"/>
    <property type="match status" value="1"/>
</dbReference>
<dbReference type="GO" id="GO:0061630">
    <property type="term" value="F:ubiquitin protein ligase activity"/>
    <property type="evidence" value="ECO:0007669"/>
    <property type="project" value="UniProtKB-EC"/>
</dbReference>
<evidence type="ECO:0000256" key="4">
    <source>
        <dbReference type="ARBA" id="ARBA00022723"/>
    </source>
</evidence>
<keyword evidence="12" id="KW-1185">Reference proteome</keyword>
<dbReference type="Gene3D" id="3.30.40.10">
    <property type="entry name" value="Zinc/RING finger domain, C3HC4 (zinc finger)"/>
    <property type="match status" value="1"/>
</dbReference>
<keyword evidence="6" id="KW-0833">Ubl conjugation pathway</keyword>
<dbReference type="PANTHER" id="PTHR46463:SF74">
    <property type="entry name" value="RING-TYPE DOMAIN-CONTAINING PROTEIN"/>
    <property type="match status" value="1"/>
</dbReference>
<dbReference type="InterPro" id="IPR001841">
    <property type="entry name" value="Znf_RING"/>
</dbReference>
<evidence type="ECO:0000256" key="6">
    <source>
        <dbReference type="ARBA" id="ARBA00022786"/>
    </source>
</evidence>
<accession>A0A422PV94</accession>
<proteinExistence type="predicted"/>
<evidence type="ECO:0000256" key="2">
    <source>
        <dbReference type="ARBA" id="ARBA00012483"/>
    </source>
</evidence>
<keyword evidence="4" id="KW-0479">Metal-binding</keyword>
<dbReference type="EC" id="2.3.2.27" evidence="2"/>
<keyword evidence="5 8" id="KW-0863">Zinc-finger</keyword>
<evidence type="ECO:0000313" key="12">
    <source>
        <dbReference type="Proteomes" id="UP000284403"/>
    </source>
</evidence>
<keyword evidence="7" id="KW-0862">Zinc</keyword>
<evidence type="ECO:0000256" key="7">
    <source>
        <dbReference type="ARBA" id="ARBA00022833"/>
    </source>
</evidence>
<feature type="domain" description="RING-type" evidence="10">
    <location>
        <begin position="58"/>
        <end position="98"/>
    </location>
</feature>
<dbReference type="Proteomes" id="UP000284403">
    <property type="component" value="Unassembled WGS sequence"/>
</dbReference>
<comment type="catalytic activity">
    <reaction evidence="1">
        <text>S-ubiquitinyl-[E2 ubiquitin-conjugating enzyme]-L-cysteine + [acceptor protein]-L-lysine = [E2 ubiquitin-conjugating enzyme]-L-cysteine + N(6)-ubiquitinyl-[acceptor protein]-L-lysine.</text>
        <dbReference type="EC" id="2.3.2.27"/>
    </reaction>
</comment>
<dbReference type="OrthoDB" id="8062037at2759"/>
<dbReference type="PANTHER" id="PTHR46463">
    <property type="entry name" value="ZINC FINGER, RING/FYVE/PHD-TYPE"/>
    <property type="match status" value="1"/>
</dbReference>
<evidence type="ECO:0000259" key="10">
    <source>
        <dbReference type="PROSITE" id="PS50089"/>
    </source>
</evidence>
<dbReference type="RefSeq" id="XP_029229530.1">
    <property type="nucleotide sequence ID" value="XM_029370395.1"/>
</dbReference>
<dbReference type="InterPro" id="IPR013083">
    <property type="entry name" value="Znf_RING/FYVE/PHD"/>
</dbReference>
<feature type="region of interest" description="Disordered" evidence="9">
    <location>
        <begin position="1"/>
        <end position="39"/>
    </location>
</feature>
<evidence type="ECO:0000313" key="11">
    <source>
        <dbReference type="EMBL" id="RNF21427.1"/>
    </source>
</evidence>
<gene>
    <name evidence="11" type="ORF">Tco025E_03477</name>
</gene>